<evidence type="ECO:0000256" key="3">
    <source>
        <dbReference type="ARBA" id="ARBA00022602"/>
    </source>
</evidence>
<evidence type="ECO:0000259" key="10">
    <source>
        <dbReference type="Pfam" id="PF00432"/>
    </source>
</evidence>
<dbReference type="PANTHER" id="PTHR11774:SF11">
    <property type="entry name" value="GERANYLGERANYL TRANSFERASE TYPE-2 SUBUNIT BETA"/>
    <property type="match status" value="1"/>
</dbReference>
<evidence type="ECO:0000256" key="9">
    <source>
        <dbReference type="ARBA" id="ARBA00032766"/>
    </source>
</evidence>
<comment type="similarity">
    <text evidence="2">Belongs to the protein prenyltransferase subunit beta family.</text>
</comment>
<dbReference type="InterPro" id="IPR001330">
    <property type="entry name" value="Prenyltrans"/>
</dbReference>
<evidence type="ECO:0000256" key="2">
    <source>
        <dbReference type="ARBA" id="ARBA00010497"/>
    </source>
</evidence>
<keyword evidence="7" id="KW-0862">Zinc</keyword>
<dbReference type="AlphaFoldDB" id="X1SGR0"/>
<comment type="caution">
    <text evidence="11">The sequence shown here is derived from an EMBL/GenBank/DDBJ whole genome shotgun (WGS) entry which is preliminary data.</text>
</comment>
<protein>
    <recommendedName>
        <fullName evidence="8">Geranylgeranyl transferase type II subunit beta</fullName>
    </recommendedName>
    <alternativeName>
        <fullName evidence="9">Type II protein geranyl-geranyltransferase subunit beta</fullName>
    </alternativeName>
</protein>
<feature type="domain" description="Prenyltransferase alpha-alpha toroid" evidence="10">
    <location>
        <begin position="13"/>
        <end position="222"/>
    </location>
</feature>
<dbReference type="GO" id="GO:0046872">
    <property type="term" value="F:metal ion binding"/>
    <property type="evidence" value="ECO:0007669"/>
    <property type="project" value="UniProtKB-KW"/>
</dbReference>
<dbReference type="EMBL" id="BARW01023131">
    <property type="protein sequence ID" value="GAI92153.1"/>
    <property type="molecule type" value="Genomic_DNA"/>
</dbReference>
<feature type="non-terminal residue" evidence="11">
    <location>
        <position position="266"/>
    </location>
</feature>
<evidence type="ECO:0000256" key="5">
    <source>
        <dbReference type="ARBA" id="ARBA00022723"/>
    </source>
</evidence>
<reference evidence="11" key="1">
    <citation type="journal article" date="2014" name="Front. Microbiol.">
        <title>High frequency of phylogenetically diverse reductive dehalogenase-homologous genes in deep subseafloor sedimentary metagenomes.</title>
        <authorList>
            <person name="Kawai M."/>
            <person name="Futagami T."/>
            <person name="Toyoda A."/>
            <person name="Takaki Y."/>
            <person name="Nishi S."/>
            <person name="Hori S."/>
            <person name="Arai W."/>
            <person name="Tsubouchi T."/>
            <person name="Morono Y."/>
            <person name="Uchiyama I."/>
            <person name="Ito T."/>
            <person name="Fujiyama A."/>
            <person name="Inagaki F."/>
            <person name="Takami H."/>
        </authorList>
    </citation>
    <scope>NUCLEOTIDE SEQUENCE</scope>
    <source>
        <strain evidence="11">Expedition CK06-06</strain>
    </source>
</reference>
<gene>
    <name evidence="11" type="ORF">S12H4_38433</name>
</gene>
<keyword evidence="3" id="KW-0637">Prenyltransferase</keyword>
<evidence type="ECO:0000256" key="1">
    <source>
        <dbReference type="ARBA" id="ARBA00001947"/>
    </source>
</evidence>
<dbReference type="GO" id="GO:0008318">
    <property type="term" value="F:protein prenyltransferase activity"/>
    <property type="evidence" value="ECO:0007669"/>
    <property type="project" value="InterPro"/>
</dbReference>
<name>X1SGR0_9ZZZZ</name>
<feature type="non-terminal residue" evidence="11">
    <location>
        <position position="1"/>
    </location>
</feature>
<keyword evidence="6" id="KW-0677">Repeat</keyword>
<sequence length="266" mass="29735">RPEFALGYLNPETSSSDIQSTYYSISTLNLLGFPLADANKTLEFVLNCSNNNGGFGIRPNATISDFKSGWAAMKSIEILKPMLNLTVTDTNSIQQVSIQYYNWLHFFQAKNALFGKITIESNYFGMLTYSTMGYLDSEQTSQFQAIKTNILNFVLTCYNLDDGGFGSQPGQNATLFSTYCGIKLLEMIIPRDRPWFQTTPVNLLNKTTNYLAQLQNPDGGFRIGDDVDYLLSLFGAFSVLFTDLINTNASTIESTYWALTSLELIN</sequence>
<evidence type="ECO:0000313" key="11">
    <source>
        <dbReference type="EMBL" id="GAI92153.1"/>
    </source>
</evidence>
<dbReference type="PANTHER" id="PTHR11774">
    <property type="entry name" value="GERANYLGERANYL TRANSFERASE TYPE BETA SUBUNIT"/>
    <property type="match status" value="1"/>
</dbReference>
<organism evidence="11">
    <name type="scientific">marine sediment metagenome</name>
    <dbReference type="NCBI Taxonomy" id="412755"/>
    <lineage>
        <taxon>unclassified sequences</taxon>
        <taxon>metagenomes</taxon>
        <taxon>ecological metagenomes</taxon>
    </lineage>
</organism>
<keyword evidence="4" id="KW-0808">Transferase</keyword>
<evidence type="ECO:0000256" key="7">
    <source>
        <dbReference type="ARBA" id="ARBA00022833"/>
    </source>
</evidence>
<evidence type="ECO:0000256" key="8">
    <source>
        <dbReference type="ARBA" id="ARBA00030816"/>
    </source>
</evidence>
<comment type="cofactor">
    <cofactor evidence="1">
        <name>Zn(2+)</name>
        <dbReference type="ChEBI" id="CHEBI:29105"/>
    </cofactor>
</comment>
<evidence type="ECO:0000256" key="4">
    <source>
        <dbReference type="ARBA" id="ARBA00022679"/>
    </source>
</evidence>
<keyword evidence="5" id="KW-0479">Metal-binding</keyword>
<dbReference type="Pfam" id="PF00432">
    <property type="entry name" value="Prenyltrans"/>
    <property type="match status" value="1"/>
</dbReference>
<dbReference type="Gene3D" id="1.50.10.20">
    <property type="match status" value="2"/>
</dbReference>
<evidence type="ECO:0000256" key="6">
    <source>
        <dbReference type="ARBA" id="ARBA00022737"/>
    </source>
</evidence>
<dbReference type="InterPro" id="IPR008930">
    <property type="entry name" value="Terpenoid_cyclase/PrenylTrfase"/>
</dbReference>
<dbReference type="InterPro" id="IPR045089">
    <property type="entry name" value="PGGT1B-like"/>
</dbReference>
<accession>X1SGR0</accession>
<proteinExistence type="inferred from homology"/>
<dbReference type="SUPFAM" id="SSF48239">
    <property type="entry name" value="Terpenoid cyclases/Protein prenyltransferases"/>
    <property type="match status" value="2"/>
</dbReference>